<evidence type="ECO:0000256" key="4">
    <source>
        <dbReference type="SAM" id="SignalP"/>
    </source>
</evidence>
<evidence type="ECO:0000313" key="5">
    <source>
        <dbReference type="EMBL" id="KAG5650739.1"/>
    </source>
</evidence>
<dbReference type="SUPFAM" id="SSF50685">
    <property type="entry name" value="Barwin-like endoglucanases"/>
    <property type="match status" value="1"/>
</dbReference>
<reference evidence="5" key="2">
    <citation type="submission" date="2021-10" db="EMBL/GenBank/DDBJ databases">
        <title>Phylogenomics reveals ancestral predisposition of the termite-cultivated fungus Termitomyces towards a domesticated lifestyle.</title>
        <authorList>
            <person name="Auxier B."/>
            <person name="Grum-Grzhimaylo A."/>
            <person name="Cardenas M.E."/>
            <person name="Lodge J.D."/>
            <person name="Laessoe T."/>
            <person name="Pedersen O."/>
            <person name="Smith M.E."/>
            <person name="Kuyper T.W."/>
            <person name="Franco-Molano E.A."/>
            <person name="Baroni T.J."/>
            <person name="Aanen D.K."/>
        </authorList>
    </citation>
    <scope>NUCLEOTIDE SEQUENCE</scope>
    <source>
        <strain evidence="5">D49</strain>
    </source>
</reference>
<dbReference type="AlphaFoldDB" id="A0A9P7GHL5"/>
<dbReference type="GO" id="GO:0005576">
    <property type="term" value="C:extracellular region"/>
    <property type="evidence" value="ECO:0007669"/>
    <property type="project" value="UniProtKB-SubCell"/>
</dbReference>
<keyword evidence="6" id="KW-1185">Reference proteome</keyword>
<dbReference type="InterPro" id="IPR036908">
    <property type="entry name" value="RlpA-like_sf"/>
</dbReference>
<comment type="subcellular location">
    <subcellularLocation>
        <location evidence="1">Secreted</location>
    </subcellularLocation>
</comment>
<evidence type="ECO:0000256" key="2">
    <source>
        <dbReference type="ARBA" id="ARBA00010421"/>
    </source>
</evidence>
<organism evidence="5 6">
    <name type="scientific">Sphagnurus paluster</name>
    <dbReference type="NCBI Taxonomy" id="117069"/>
    <lineage>
        <taxon>Eukaryota</taxon>
        <taxon>Fungi</taxon>
        <taxon>Dikarya</taxon>
        <taxon>Basidiomycota</taxon>
        <taxon>Agaricomycotina</taxon>
        <taxon>Agaricomycetes</taxon>
        <taxon>Agaricomycetidae</taxon>
        <taxon>Agaricales</taxon>
        <taxon>Tricholomatineae</taxon>
        <taxon>Lyophyllaceae</taxon>
        <taxon>Sphagnurus</taxon>
    </lineage>
</organism>
<sequence length="138" mass="14174">MKFIAIFTSLALLPAAFGDTVSYDPVYDNSGNSLDIVACSNGANGLLTAGYTTFGSLPSFPYIGGAAAVSGWNSPNCGTCWNLTYTNSQGVATSISVLAIDYTLTGFNIALEAMNKLTGGQAVQLGRVNIAATEVAKS</sequence>
<evidence type="ECO:0008006" key="7">
    <source>
        <dbReference type="Google" id="ProtNLM"/>
    </source>
</evidence>
<keyword evidence="3" id="KW-0964">Secreted</keyword>
<dbReference type="Gene3D" id="2.40.40.10">
    <property type="entry name" value="RlpA-like domain"/>
    <property type="match status" value="1"/>
</dbReference>
<dbReference type="Proteomes" id="UP000717328">
    <property type="component" value="Unassembled WGS sequence"/>
</dbReference>
<keyword evidence="4" id="KW-0732">Signal</keyword>
<dbReference type="OrthoDB" id="4898945at2759"/>
<evidence type="ECO:0000313" key="6">
    <source>
        <dbReference type="Proteomes" id="UP000717328"/>
    </source>
</evidence>
<feature type="signal peptide" evidence="4">
    <location>
        <begin position="1"/>
        <end position="18"/>
    </location>
</feature>
<name>A0A9P7GHL5_9AGAR</name>
<protein>
    <recommendedName>
        <fullName evidence="7">Cerato-platanin</fullName>
    </recommendedName>
</protein>
<evidence type="ECO:0000256" key="3">
    <source>
        <dbReference type="ARBA" id="ARBA00022525"/>
    </source>
</evidence>
<dbReference type="EMBL" id="JABCKI010000375">
    <property type="protein sequence ID" value="KAG5650739.1"/>
    <property type="molecule type" value="Genomic_DNA"/>
</dbReference>
<reference evidence="5" key="1">
    <citation type="submission" date="2021-02" db="EMBL/GenBank/DDBJ databases">
        <authorList>
            <person name="Nieuwenhuis M."/>
            <person name="Van De Peppel L.J.J."/>
        </authorList>
    </citation>
    <scope>NUCLEOTIDE SEQUENCE</scope>
    <source>
        <strain evidence="5">D49</strain>
    </source>
</reference>
<proteinExistence type="inferred from homology"/>
<dbReference type="Pfam" id="PF07249">
    <property type="entry name" value="Cerato-platanin"/>
    <property type="match status" value="1"/>
</dbReference>
<feature type="chain" id="PRO_5040253059" description="Cerato-platanin" evidence="4">
    <location>
        <begin position="19"/>
        <end position="138"/>
    </location>
</feature>
<dbReference type="CDD" id="cd22778">
    <property type="entry name" value="DPBB_CEPL-like"/>
    <property type="match status" value="1"/>
</dbReference>
<evidence type="ECO:0000256" key="1">
    <source>
        <dbReference type="ARBA" id="ARBA00004613"/>
    </source>
</evidence>
<comment type="caution">
    <text evidence="5">The sequence shown here is derived from an EMBL/GenBank/DDBJ whole genome shotgun (WGS) entry which is preliminary data.</text>
</comment>
<comment type="similarity">
    <text evidence="2">Belongs to the cerato-platanin family.</text>
</comment>
<feature type="non-terminal residue" evidence="5">
    <location>
        <position position="138"/>
    </location>
</feature>
<accession>A0A9P7GHL5</accession>
<dbReference type="InterPro" id="IPR010829">
    <property type="entry name" value="Cerato-platanin"/>
</dbReference>
<gene>
    <name evidence="5" type="ORF">H0H81_011223</name>
</gene>